<dbReference type="Gene3D" id="3.30.420.10">
    <property type="entry name" value="Ribonuclease H-like superfamily/Ribonuclease H"/>
    <property type="match status" value="1"/>
</dbReference>
<reference evidence="2" key="1">
    <citation type="journal article" date="2014" name="Nat. Genet.">
        <title>The genome of the stress-tolerant wild tomato species Solanum pennellii.</title>
        <authorList>
            <person name="Bolger A."/>
            <person name="Scossa F."/>
            <person name="Bolger M.E."/>
            <person name="Lanz C."/>
            <person name="Maumus F."/>
            <person name="Tohge T."/>
            <person name="Quesneville H."/>
            <person name="Alseekh S."/>
            <person name="Sorensen I."/>
            <person name="Lichtenstein G."/>
            <person name="Fich E.A."/>
            <person name="Conte M."/>
            <person name="Keller H."/>
            <person name="Schneeberger K."/>
            <person name="Schwacke R."/>
            <person name="Ofner I."/>
            <person name="Vrebalov J."/>
            <person name="Xu Y."/>
            <person name="Osorio S."/>
            <person name="Aflitos S.A."/>
            <person name="Schijlen E."/>
            <person name="Jimenez-Gomez J.M."/>
            <person name="Ryngajllo M."/>
            <person name="Kimura S."/>
            <person name="Kumar R."/>
            <person name="Koenig D."/>
            <person name="Headland L.R."/>
            <person name="Maloof J.N."/>
            <person name="Sinha N."/>
            <person name="van Ham R.C."/>
            <person name="Lankhorst R.K."/>
            <person name="Mao L."/>
            <person name="Vogel A."/>
            <person name="Arsova B."/>
            <person name="Panstruga R."/>
            <person name="Fei Z."/>
            <person name="Rose J.K."/>
            <person name="Zamir D."/>
            <person name="Carrari F."/>
            <person name="Giovannoni J.J."/>
            <person name="Weigel D."/>
            <person name="Usadel B."/>
            <person name="Fernie A.R."/>
        </authorList>
    </citation>
    <scope>NUCLEOTIDE SEQUENCE [LARGE SCALE GENOMIC DNA]</scope>
    <source>
        <strain evidence="2">cv. LA0716</strain>
    </source>
</reference>
<dbReference type="InterPro" id="IPR001584">
    <property type="entry name" value="Integrase_cat-core"/>
</dbReference>
<dbReference type="PANTHER" id="PTHR48475:SF1">
    <property type="entry name" value="RNASE H TYPE-1 DOMAIN-CONTAINING PROTEIN"/>
    <property type="match status" value="1"/>
</dbReference>
<dbReference type="PROSITE" id="PS50994">
    <property type="entry name" value="INTEGRASE"/>
    <property type="match status" value="1"/>
</dbReference>
<reference evidence="3" key="2">
    <citation type="submission" date="2025-08" db="UniProtKB">
        <authorList>
            <consortium name="RefSeq"/>
        </authorList>
    </citation>
    <scope>IDENTIFICATION</scope>
</reference>
<organism evidence="2 3">
    <name type="scientific">Solanum pennellii</name>
    <name type="common">Tomato</name>
    <name type="synonym">Lycopersicon pennellii</name>
    <dbReference type="NCBI Taxonomy" id="28526"/>
    <lineage>
        <taxon>Eukaryota</taxon>
        <taxon>Viridiplantae</taxon>
        <taxon>Streptophyta</taxon>
        <taxon>Embryophyta</taxon>
        <taxon>Tracheophyta</taxon>
        <taxon>Spermatophyta</taxon>
        <taxon>Magnoliopsida</taxon>
        <taxon>eudicotyledons</taxon>
        <taxon>Gunneridae</taxon>
        <taxon>Pentapetalae</taxon>
        <taxon>asterids</taxon>
        <taxon>lamiids</taxon>
        <taxon>Solanales</taxon>
        <taxon>Solanaceae</taxon>
        <taxon>Solanoideae</taxon>
        <taxon>Solaneae</taxon>
        <taxon>Solanum</taxon>
        <taxon>Solanum subgen. Lycopersicon</taxon>
    </lineage>
</organism>
<evidence type="ECO:0000259" key="1">
    <source>
        <dbReference type="PROSITE" id="PS50994"/>
    </source>
</evidence>
<evidence type="ECO:0000313" key="2">
    <source>
        <dbReference type="Proteomes" id="UP000694930"/>
    </source>
</evidence>
<sequence>MDVIGPIESTASNGHIFILVAIDYSTKWVEAPSYKSVTKKVVTDFVRNNLICRFGVLESIITDSGANLNNHLMRDICEQLKITHRNSTGYRPQMNRAVEAANKNIKKILRKMIDNHRCWHEMFPYALLGYRRTLRTSTGATPYLLVYGTEEVIPTEVEIPSLRIIREEELSNAKWVSKRIGQLTLIDEKRMVVFCHGQLYRQRMIGAFHKRVRVRNFEIGQLVLKRIFPLQDEYKGKFALNWQAPYMVRKVLSGGSLVLSDMDDTAWTKLINSDDAKRYYV</sequence>
<proteinExistence type="predicted"/>
<protein>
    <submittedName>
        <fullName evidence="3">Uncharacterized protein LOC107029957</fullName>
    </submittedName>
</protein>
<dbReference type="GeneID" id="107029957"/>
<evidence type="ECO:0000313" key="3">
    <source>
        <dbReference type="RefSeq" id="XP_015086871.1"/>
    </source>
</evidence>
<dbReference type="Pfam" id="PF00665">
    <property type="entry name" value="rve"/>
    <property type="match status" value="1"/>
</dbReference>
<keyword evidence="2" id="KW-1185">Reference proteome</keyword>
<dbReference type="PANTHER" id="PTHR48475">
    <property type="entry name" value="RIBONUCLEASE H"/>
    <property type="match status" value="1"/>
</dbReference>
<dbReference type="Proteomes" id="UP000694930">
    <property type="component" value="Chromosome 9"/>
</dbReference>
<accession>A0ABM1HKR6</accession>
<dbReference type="InterPro" id="IPR036397">
    <property type="entry name" value="RNaseH_sf"/>
</dbReference>
<dbReference type="SUPFAM" id="SSF53098">
    <property type="entry name" value="Ribonuclease H-like"/>
    <property type="match status" value="1"/>
</dbReference>
<name>A0ABM1HKR6_SOLPN</name>
<feature type="domain" description="Integrase catalytic" evidence="1">
    <location>
        <begin position="1"/>
        <end position="150"/>
    </location>
</feature>
<dbReference type="InterPro" id="IPR012337">
    <property type="entry name" value="RNaseH-like_sf"/>
</dbReference>
<gene>
    <name evidence="3" type="primary">LOC107029957</name>
</gene>
<dbReference type="RefSeq" id="XP_015086871.1">
    <property type="nucleotide sequence ID" value="XM_015231385.1"/>
</dbReference>